<evidence type="ECO:0000256" key="1">
    <source>
        <dbReference type="SAM" id="MobiDB-lite"/>
    </source>
</evidence>
<name>Q2GFH0_EHRCR</name>
<evidence type="ECO:0000313" key="2">
    <source>
        <dbReference type="EMBL" id="ABD44882.1"/>
    </source>
</evidence>
<dbReference type="EMBL" id="CP000236">
    <property type="protein sequence ID" value="ABD44882.1"/>
    <property type="molecule type" value="Genomic_DNA"/>
</dbReference>
<sequence>MDTIPRSDTQDVTPMGHGSVNYALPLRKDIINDE</sequence>
<proteinExistence type="predicted"/>
<reference evidence="2 3" key="1">
    <citation type="journal article" date="2006" name="PLoS Genet.">
        <title>Comparative genomics of emerging human ehrlichiosis agents.</title>
        <authorList>
            <person name="Dunning Hotopp J.C."/>
            <person name="Lin M."/>
            <person name="Madupu R."/>
            <person name="Crabtree J."/>
            <person name="Angiuoli S.V."/>
            <person name="Eisen J.A."/>
            <person name="Seshadri R."/>
            <person name="Ren Q."/>
            <person name="Wu M."/>
            <person name="Utterback T.R."/>
            <person name="Smith S."/>
            <person name="Lewis M."/>
            <person name="Khouri H."/>
            <person name="Zhang C."/>
            <person name="Niu H."/>
            <person name="Lin Q."/>
            <person name="Ohashi N."/>
            <person name="Zhi N."/>
            <person name="Nelson W."/>
            <person name="Brinkac L.M."/>
            <person name="Dodson R.J."/>
            <person name="Rosovitz M.J."/>
            <person name="Sundaram J."/>
            <person name="Daugherty S.C."/>
            <person name="Davidsen T."/>
            <person name="Durkin A.S."/>
            <person name="Gwinn M."/>
            <person name="Haft D.H."/>
            <person name="Selengut J.D."/>
            <person name="Sullivan S.A."/>
            <person name="Zafar N."/>
            <person name="Zhou L."/>
            <person name="Benahmed F."/>
            <person name="Forberger H."/>
            <person name="Halpin R."/>
            <person name="Mulligan S."/>
            <person name="Robinson J."/>
            <person name="White O."/>
            <person name="Rikihisa Y."/>
            <person name="Tettelin H."/>
        </authorList>
    </citation>
    <scope>NUCLEOTIDE SEQUENCE [LARGE SCALE GENOMIC DNA]</scope>
    <source>
        <strain evidence="3">ATCC CRL-10679 / Arkansas</strain>
    </source>
</reference>
<dbReference type="STRING" id="205920.ECH_1027"/>
<feature type="compositionally biased region" description="Polar residues" evidence="1">
    <location>
        <begin position="1"/>
        <end position="12"/>
    </location>
</feature>
<dbReference type="eggNOG" id="COG0721">
    <property type="taxonomic scope" value="Bacteria"/>
</dbReference>
<protein>
    <submittedName>
        <fullName evidence="2">Uncharacterized protein</fullName>
    </submittedName>
</protein>
<keyword evidence="3" id="KW-1185">Reference proteome</keyword>
<dbReference type="AlphaFoldDB" id="Q2GFH0"/>
<dbReference type="KEGG" id="ech:ECH_1027"/>
<feature type="region of interest" description="Disordered" evidence="1">
    <location>
        <begin position="1"/>
        <end position="20"/>
    </location>
</feature>
<dbReference type="HOGENOM" id="CLU_3373525_0_0_5"/>
<accession>Q2GFH0</accession>
<evidence type="ECO:0000313" key="3">
    <source>
        <dbReference type="Proteomes" id="UP000008320"/>
    </source>
</evidence>
<gene>
    <name evidence="2" type="ordered locus">ECH_1027</name>
</gene>
<dbReference type="Proteomes" id="UP000008320">
    <property type="component" value="Chromosome"/>
</dbReference>
<organism evidence="2 3">
    <name type="scientific">Ehrlichia chaffeensis (strain ATCC CRL-10679 / Arkansas)</name>
    <dbReference type="NCBI Taxonomy" id="205920"/>
    <lineage>
        <taxon>Bacteria</taxon>
        <taxon>Pseudomonadati</taxon>
        <taxon>Pseudomonadota</taxon>
        <taxon>Alphaproteobacteria</taxon>
        <taxon>Rickettsiales</taxon>
        <taxon>Anaplasmataceae</taxon>
        <taxon>Ehrlichia</taxon>
    </lineage>
</organism>